<evidence type="ECO:0000259" key="4">
    <source>
        <dbReference type="Pfam" id="PF02576"/>
    </source>
</evidence>
<dbReference type="RefSeq" id="WP_107864031.1">
    <property type="nucleotide sequence ID" value="NZ_QAON01000001.1"/>
</dbReference>
<dbReference type="GO" id="GO:0005829">
    <property type="term" value="C:cytosol"/>
    <property type="evidence" value="ECO:0007669"/>
    <property type="project" value="TreeGrafter"/>
</dbReference>
<dbReference type="OrthoDB" id="9805006at2"/>
<evidence type="ECO:0000256" key="3">
    <source>
        <dbReference type="HAMAP-Rule" id="MF_01077"/>
    </source>
</evidence>
<dbReference type="InterPro" id="IPR003728">
    <property type="entry name" value="Ribosome_maturation_RimP"/>
</dbReference>
<dbReference type="Gene3D" id="2.30.30.180">
    <property type="entry name" value="Ribosome maturation factor RimP, C-terminal domain"/>
    <property type="match status" value="1"/>
</dbReference>
<evidence type="ECO:0000256" key="2">
    <source>
        <dbReference type="ARBA" id="ARBA00022517"/>
    </source>
</evidence>
<dbReference type="InterPro" id="IPR035956">
    <property type="entry name" value="RimP_N_sf"/>
</dbReference>
<keyword evidence="7" id="KW-1185">Reference proteome</keyword>
<feature type="domain" description="Ribosome maturation factor RimP C-terminal" evidence="5">
    <location>
        <begin position="88"/>
        <end position="151"/>
    </location>
</feature>
<dbReference type="SUPFAM" id="SSF74942">
    <property type="entry name" value="YhbC-like, C-terminal domain"/>
    <property type="match status" value="1"/>
</dbReference>
<organism evidence="6 7">
    <name type="scientific">Agitococcus lubricus</name>
    <dbReference type="NCBI Taxonomy" id="1077255"/>
    <lineage>
        <taxon>Bacteria</taxon>
        <taxon>Pseudomonadati</taxon>
        <taxon>Pseudomonadota</taxon>
        <taxon>Gammaproteobacteria</taxon>
        <taxon>Moraxellales</taxon>
        <taxon>Moraxellaceae</taxon>
        <taxon>Agitococcus</taxon>
    </lineage>
</organism>
<dbReference type="InterPro" id="IPR028998">
    <property type="entry name" value="RimP_C"/>
</dbReference>
<dbReference type="CDD" id="cd01734">
    <property type="entry name" value="YlxS_C"/>
    <property type="match status" value="1"/>
</dbReference>
<evidence type="ECO:0000313" key="7">
    <source>
        <dbReference type="Proteomes" id="UP000244223"/>
    </source>
</evidence>
<dbReference type="NCBIfam" id="NF000927">
    <property type="entry name" value="PRK00092.1-1"/>
    <property type="match status" value="1"/>
</dbReference>
<dbReference type="Pfam" id="PF02576">
    <property type="entry name" value="RimP_N"/>
    <property type="match status" value="1"/>
</dbReference>
<dbReference type="PANTHER" id="PTHR33867:SF1">
    <property type="entry name" value="RIBOSOME MATURATION FACTOR RIMP"/>
    <property type="match status" value="1"/>
</dbReference>
<sequence length="153" mass="16938">MAVSQKVQTLTTLLMPAVEACGYELWGLEFFPQGKRSVLRIYIDNPEGVTVDGCSVVSHQVSGVLDVEDPIAGEYLLEVSSPGWDRPLFHLAHYQRFVGSEVSLRLVAPINARRRYKGLIQAVIDNTIELGFEGQVIRIPFAQIDKANLVPSV</sequence>
<protein>
    <recommendedName>
        <fullName evidence="3">Ribosome maturation factor RimP</fullName>
    </recommendedName>
</protein>
<dbReference type="FunFam" id="3.30.300.70:FF:000001">
    <property type="entry name" value="Ribosome maturation factor RimP"/>
    <property type="match status" value="1"/>
</dbReference>
<evidence type="ECO:0000256" key="1">
    <source>
        <dbReference type="ARBA" id="ARBA00022490"/>
    </source>
</evidence>
<dbReference type="AlphaFoldDB" id="A0A2T5J349"/>
<dbReference type="GO" id="GO:0000028">
    <property type="term" value="P:ribosomal small subunit assembly"/>
    <property type="evidence" value="ECO:0007669"/>
    <property type="project" value="TreeGrafter"/>
</dbReference>
<dbReference type="InterPro" id="IPR036847">
    <property type="entry name" value="RimP_C_sf"/>
</dbReference>
<keyword evidence="1 3" id="KW-0963">Cytoplasm</keyword>
<evidence type="ECO:0000259" key="5">
    <source>
        <dbReference type="Pfam" id="PF17384"/>
    </source>
</evidence>
<feature type="domain" description="Ribosome maturation factor RimP N-terminal" evidence="4">
    <location>
        <begin position="14"/>
        <end position="85"/>
    </location>
</feature>
<dbReference type="Gene3D" id="3.30.300.70">
    <property type="entry name" value="RimP-like superfamily, N-terminal"/>
    <property type="match status" value="1"/>
</dbReference>
<dbReference type="GO" id="GO:0006412">
    <property type="term" value="P:translation"/>
    <property type="evidence" value="ECO:0007669"/>
    <property type="project" value="TreeGrafter"/>
</dbReference>
<dbReference type="Pfam" id="PF17384">
    <property type="entry name" value="DUF150_C"/>
    <property type="match status" value="1"/>
</dbReference>
<reference evidence="6 7" key="1">
    <citation type="submission" date="2018-04" db="EMBL/GenBank/DDBJ databases">
        <title>Genomic Encyclopedia of Archaeal and Bacterial Type Strains, Phase II (KMG-II): from individual species to whole genera.</title>
        <authorList>
            <person name="Goeker M."/>
        </authorList>
    </citation>
    <scope>NUCLEOTIDE SEQUENCE [LARGE SCALE GENOMIC DNA]</scope>
    <source>
        <strain evidence="6 7">DSM 5822</strain>
    </source>
</reference>
<comment type="similarity">
    <text evidence="3">Belongs to the RimP family.</text>
</comment>
<name>A0A2T5J349_9GAMM</name>
<dbReference type="SUPFAM" id="SSF75420">
    <property type="entry name" value="YhbC-like, N-terminal domain"/>
    <property type="match status" value="1"/>
</dbReference>
<accession>A0A2T5J349</accession>
<evidence type="ECO:0000313" key="6">
    <source>
        <dbReference type="EMBL" id="PTQ91002.1"/>
    </source>
</evidence>
<comment type="function">
    <text evidence="3">Required for maturation of 30S ribosomal subunits.</text>
</comment>
<dbReference type="PANTHER" id="PTHR33867">
    <property type="entry name" value="RIBOSOME MATURATION FACTOR RIMP"/>
    <property type="match status" value="1"/>
</dbReference>
<gene>
    <name evidence="3" type="primary">rimP</name>
    <name evidence="6" type="ORF">C8N29_10172</name>
</gene>
<comment type="caution">
    <text evidence="6">The sequence shown here is derived from an EMBL/GenBank/DDBJ whole genome shotgun (WGS) entry which is preliminary data.</text>
</comment>
<proteinExistence type="inferred from homology"/>
<comment type="subcellular location">
    <subcellularLocation>
        <location evidence="3">Cytoplasm</location>
    </subcellularLocation>
</comment>
<keyword evidence="2 3" id="KW-0690">Ribosome biogenesis</keyword>
<dbReference type="HAMAP" id="MF_01077">
    <property type="entry name" value="RimP"/>
    <property type="match status" value="1"/>
</dbReference>
<dbReference type="Proteomes" id="UP000244223">
    <property type="component" value="Unassembled WGS sequence"/>
</dbReference>
<dbReference type="EMBL" id="QAON01000001">
    <property type="protein sequence ID" value="PTQ91002.1"/>
    <property type="molecule type" value="Genomic_DNA"/>
</dbReference>
<dbReference type="InterPro" id="IPR028989">
    <property type="entry name" value="RimP_N"/>
</dbReference>